<evidence type="ECO:0000313" key="3">
    <source>
        <dbReference type="Proteomes" id="UP000322362"/>
    </source>
</evidence>
<protein>
    <submittedName>
        <fullName evidence="2">DUF5116 domain-containing protein</fullName>
    </submittedName>
</protein>
<organism evidence="2 3">
    <name type="scientific">Sphingobacterium phlebotomi</name>
    <dbReference type="NCBI Taxonomy" id="2605433"/>
    <lineage>
        <taxon>Bacteria</taxon>
        <taxon>Pseudomonadati</taxon>
        <taxon>Bacteroidota</taxon>
        <taxon>Sphingobacteriia</taxon>
        <taxon>Sphingobacteriales</taxon>
        <taxon>Sphingobacteriaceae</taxon>
        <taxon>Sphingobacterium</taxon>
    </lineage>
</organism>
<dbReference type="AlphaFoldDB" id="A0A5D4H8G4"/>
<dbReference type="InterPro" id="IPR025970">
    <property type="entry name" value="SusE"/>
</dbReference>
<dbReference type="Pfam" id="PF14292">
    <property type="entry name" value="SusE"/>
    <property type="match status" value="1"/>
</dbReference>
<accession>A0A5D4H8G4</accession>
<name>A0A5D4H8G4_9SPHI</name>
<sequence>MLTNSINLMNMKINRITENAKLLVMLMVGIGLVACERLDIDDAYSRHDYTLAIEASTDEVLLDETTSGDVALTLNWSAAADLGFAYSTSYYLEMEPSSGSDKGAIIEYVAQDETSKSFTHEELQELLVDYWERPTGATSTLNVRITSNTEGPRVIIPEVATVQIKIKTFGPKPFLADQLFMRGTAVGEEDIEMTAASGNSNLFMYTGNLSAGTIFFPIIYGLDVMENAVAPLEDGGQVTTSPADIQVVELTEAGAWQITEENEYRVTINLSTKQLSIVPAGDVLDLDALFISGTAVDGEMEINRALEDENVYAFRGELKAGTLYLPIEFEGERMLSIVPESGGVQAISDGVTIGFGQAETGSAQAANHWEIASAGVYRIVVNIQNKDVTIYSPETDLQPKVVSWNNTVIGQNPYTAPITELWMYGGFNSWSGDGNGFSGFHDDFKMTQSMANPNIFVYNGAALPRTTISDERTGESQTGSLRFSVSNIHNNVYAFGSTAPAQRNVSNGYFTVDSNTPQTLVEGQGDNRYAFFNIPSGTNFVVVDVENLTVVFDTK</sequence>
<reference evidence="2 3" key="1">
    <citation type="submission" date="2019-08" db="EMBL/GenBank/DDBJ databases">
        <title>Phlebobacter frassis gen. nov. sp. nov., a new member of family Sphingobacteriaceae isolated from sand fly rearing media.</title>
        <authorList>
            <person name="Kakumanu M.L."/>
            <person name="Marayati B.F."/>
            <person name="Wada-Katsumata A."/>
            <person name="Wasserberg G."/>
            <person name="Schal C."/>
            <person name="Apperson C.S."/>
            <person name="Ponnusamy L."/>
        </authorList>
    </citation>
    <scope>NUCLEOTIDE SEQUENCE [LARGE SCALE GENOMIC DNA]</scope>
    <source>
        <strain evidence="2 3">SSI9</strain>
    </source>
</reference>
<dbReference type="EMBL" id="VTAV01000010">
    <property type="protein sequence ID" value="TYR35130.1"/>
    <property type="molecule type" value="Genomic_DNA"/>
</dbReference>
<gene>
    <name evidence="2" type="ORF">FXV77_14390</name>
</gene>
<evidence type="ECO:0000313" key="2">
    <source>
        <dbReference type="EMBL" id="TYR35130.1"/>
    </source>
</evidence>
<comment type="caution">
    <text evidence="2">The sequence shown here is derived from an EMBL/GenBank/DDBJ whole genome shotgun (WGS) entry which is preliminary data.</text>
</comment>
<evidence type="ECO:0000259" key="1">
    <source>
        <dbReference type="Pfam" id="PF14292"/>
    </source>
</evidence>
<keyword evidence="3" id="KW-1185">Reference proteome</keyword>
<proteinExistence type="predicted"/>
<dbReference type="Proteomes" id="UP000322362">
    <property type="component" value="Unassembled WGS sequence"/>
</dbReference>
<feature type="domain" description="SusE outer membrane protein" evidence="1">
    <location>
        <begin position="39"/>
        <end position="145"/>
    </location>
</feature>